<dbReference type="InterPro" id="IPR012467">
    <property type="entry name" value="DUF1684"/>
</dbReference>
<organism evidence="1">
    <name type="scientific">marine sediment metagenome</name>
    <dbReference type="NCBI Taxonomy" id="412755"/>
    <lineage>
        <taxon>unclassified sequences</taxon>
        <taxon>metagenomes</taxon>
        <taxon>ecological metagenomes</taxon>
    </lineage>
</organism>
<gene>
    <name evidence="1" type="ORF">S12H4_13267</name>
</gene>
<accession>X1U613</accession>
<sequence length="194" mass="22903">MGKKKSGETVMEISQWKANLERARASKDSFFAQHWQSPILPQDRPRFKGLEYYPPDPSYRFELELYEHPEKQAVRMAYTKGNEQDFLRWGEFRFKIGGKEQTLQAYRSNPQEEMLFVPFRDATSGKETYGAGRYLDLEPERDRTSEGKWILDFNKAYNPWCVYSEAYTCPFVPMGNWLEVSIQAGEKNYPLKHE</sequence>
<proteinExistence type="predicted"/>
<reference evidence="1" key="1">
    <citation type="journal article" date="2014" name="Front. Microbiol.">
        <title>High frequency of phylogenetically diverse reductive dehalogenase-homologous genes in deep subseafloor sedimentary metagenomes.</title>
        <authorList>
            <person name="Kawai M."/>
            <person name="Futagami T."/>
            <person name="Toyoda A."/>
            <person name="Takaki Y."/>
            <person name="Nishi S."/>
            <person name="Hori S."/>
            <person name="Arai W."/>
            <person name="Tsubouchi T."/>
            <person name="Morono Y."/>
            <person name="Uchiyama I."/>
            <person name="Ito T."/>
            <person name="Fujiyama A."/>
            <person name="Inagaki F."/>
            <person name="Takami H."/>
        </authorList>
    </citation>
    <scope>NUCLEOTIDE SEQUENCE</scope>
    <source>
        <strain evidence="1">Expedition CK06-06</strain>
    </source>
</reference>
<dbReference type="EMBL" id="BARW01006317">
    <property type="protein sequence ID" value="GAI87759.1"/>
    <property type="molecule type" value="Genomic_DNA"/>
</dbReference>
<evidence type="ECO:0008006" key="2">
    <source>
        <dbReference type="Google" id="ProtNLM"/>
    </source>
</evidence>
<name>X1U613_9ZZZZ</name>
<dbReference type="PANTHER" id="PTHR41913:SF1">
    <property type="entry name" value="DUF1684 DOMAIN-CONTAINING PROTEIN"/>
    <property type="match status" value="1"/>
</dbReference>
<protein>
    <recommendedName>
        <fullName evidence="2">DUF1684 domain-containing protein</fullName>
    </recommendedName>
</protein>
<dbReference type="Gene3D" id="6.10.250.1680">
    <property type="match status" value="1"/>
</dbReference>
<dbReference type="Pfam" id="PF07920">
    <property type="entry name" value="DUF1684"/>
    <property type="match status" value="1"/>
</dbReference>
<dbReference type="PANTHER" id="PTHR41913">
    <property type="entry name" value="DUF1684 DOMAIN-CONTAINING PROTEIN"/>
    <property type="match status" value="1"/>
</dbReference>
<dbReference type="AlphaFoldDB" id="X1U613"/>
<comment type="caution">
    <text evidence="1">The sequence shown here is derived from an EMBL/GenBank/DDBJ whole genome shotgun (WGS) entry which is preliminary data.</text>
</comment>
<evidence type="ECO:0000313" key="1">
    <source>
        <dbReference type="EMBL" id="GAI87759.1"/>
    </source>
</evidence>